<evidence type="ECO:0000313" key="4">
    <source>
        <dbReference type="EMBL" id="CCA73714.1"/>
    </source>
</evidence>
<feature type="compositionally biased region" description="Basic and acidic residues" evidence="1">
    <location>
        <begin position="70"/>
        <end position="79"/>
    </location>
</feature>
<feature type="region of interest" description="Disordered" evidence="1">
    <location>
        <begin position="139"/>
        <end position="163"/>
    </location>
</feature>
<keyword evidence="5" id="KW-1185">Reference proteome</keyword>
<dbReference type="InterPro" id="IPR045338">
    <property type="entry name" value="DUF6535"/>
</dbReference>
<evidence type="ECO:0000313" key="5">
    <source>
        <dbReference type="Proteomes" id="UP000007148"/>
    </source>
</evidence>
<feature type="domain" description="DUF6535" evidence="3">
    <location>
        <begin position="221"/>
        <end position="388"/>
    </location>
</feature>
<accession>G4TQX1</accession>
<gene>
    <name evidence="4" type="ORF">PIIN_07668</name>
</gene>
<keyword evidence="2" id="KW-0472">Membrane</keyword>
<dbReference type="AlphaFoldDB" id="G4TQX1"/>
<feature type="compositionally biased region" description="Polar residues" evidence="1">
    <location>
        <begin position="139"/>
        <end position="159"/>
    </location>
</feature>
<feature type="region of interest" description="Disordered" evidence="1">
    <location>
        <begin position="1"/>
        <end position="122"/>
    </location>
</feature>
<keyword evidence="2" id="KW-0812">Transmembrane</keyword>
<dbReference type="HOGENOM" id="CLU_433530_0_0_1"/>
<comment type="caution">
    <text evidence="4">The sequence shown here is derived from an EMBL/GenBank/DDBJ whole genome shotgun (WGS) entry which is preliminary data.</text>
</comment>
<protein>
    <recommendedName>
        <fullName evidence="3">DUF6535 domain-containing protein</fullName>
    </recommendedName>
</protein>
<proteinExistence type="predicted"/>
<dbReference type="Pfam" id="PF20153">
    <property type="entry name" value="DUF6535"/>
    <property type="match status" value="1"/>
</dbReference>
<name>G4TQX1_SERID</name>
<evidence type="ECO:0000259" key="3">
    <source>
        <dbReference type="Pfam" id="PF20153"/>
    </source>
</evidence>
<feature type="transmembrane region" description="Helical" evidence="2">
    <location>
        <begin position="359"/>
        <end position="380"/>
    </location>
</feature>
<dbReference type="OrthoDB" id="3235960at2759"/>
<keyword evidence="2" id="KW-1133">Transmembrane helix</keyword>
<dbReference type="InParanoid" id="G4TQX1"/>
<dbReference type="EMBL" id="CAFZ01000247">
    <property type="protein sequence ID" value="CCA73714.1"/>
    <property type="molecule type" value="Genomic_DNA"/>
</dbReference>
<feature type="compositionally biased region" description="Polar residues" evidence="1">
    <location>
        <begin position="104"/>
        <end position="122"/>
    </location>
</feature>
<evidence type="ECO:0000256" key="2">
    <source>
        <dbReference type="SAM" id="Phobius"/>
    </source>
</evidence>
<feature type="transmembrane region" description="Helical" evidence="2">
    <location>
        <begin position="305"/>
        <end position="324"/>
    </location>
</feature>
<sequence length="631" mass="69315">MYGPNTSKHPSGNDLISRSSGSSATPREVHTLLSGDATTLPSARELISGNGPNSPLPSDKAINQPPPDEAPARDDHTASDDTAQGHPIVQSFVSNTDAPLPCPSDQSGTQQAGNNAYTQPSTNEVDLNQAHGVSDRIENQQNIDPSINEASTTLPSDTRSVPPLKETTALSTSYLISPMGTHFALRSPRIPNYVKGDQGAPPIAVNQCDPSTTYDRPYTIWDHYNVRATKVDADLIKDANDTAQLLLTFAGLLSAALAAFIAIAFAKLSPDPNETLLAVLTTLKNDSISMPNIQKSPSYGARVNAFLFGAISVAMVVAVLCIFVNQWARSYQREIATHFSSPHHQARVRYFLHRGVERYNFVVIVDWLSVLMLLAVFLAMVGMFDLIFSISPGVGTIPVLTFILSMVFILWQTFQSIQHLDAPFRSPLSQVLGGSLRIIDSMSGSIWRIRRSNLETLDHSNEIHRNVKEYVKSCFELDLEIIIQILRQADRTTERGLMDSCFKKIPSLTLVAENVAASEILSQPVALDASVFLATTCVQDASSVGEISLVSTRFERALILSEFLVWFLSLDSQAYRWKPQNPTSITHWRKMLHSLGSYALGAYQRIHRLANTQSVENGLFRHHVAHIMPSA</sequence>
<reference evidence="4 5" key="1">
    <citation type="journal article" date="2011" name="PLoS Pathog.">
        <title>Endophytic Life Strategies Decoded by Genome and Transcriptome Analyses of the Mutualistic Root Symbiont Piriformospora indica.</title>
        <authorList>
            <person name="Zuccaro A."/>
            <person name="Lahrmann U."/>
            <person name="Guldener U."/>
            <person name="Langen G."/>
            <person name="Pfiffi S."/>
            <person name="Biedenkopf D."/>
            <person name="Wong P."/>
            <person name="Samans B."/>
            <person name="Grimm C."/>
            <person name="Basiewicz M."/>
            <person name="Murat C."/>
            <person name="Martin F."/>
            <person name="Kogel K.H."/>
        </authorList>
    </citation>
    <scope>NUCLEOTIDE SEQUENCE [LARGE SCALE GENOMIC DNA]</scope>
    <source>
        <strain evidence="4 5">DSM 11827</strain>
    </source>
</reference>
<dbReference type="Proteomes" id="UP000007148">
    <property type="component" value="Unassembled WGS sequence"/>
</dbReference>
<feature type="compositionally biased region" description="Polar residues" evidence="1">
    <location>
        <begin position="1"/>
        <end position="25"/>
    </location>
</feature>
<feature type="transmembrane region" description="Helical" evidence="2">
    <location>
        <begin position="245"/>
        <end position="266"/>
    </location>
</feature>
<evidence type="ECO:0000256" key="1">
    <source>
        <dbReference type="SAM" id="MobiDB-lite"/>
    </source>
</evidence>
<organism evidence="4 5">
    <name type="scientific">Serendipita indica (strain DSM 11827)</name>
    <name type="common">Root endophyte fungus</name>
    <name type="synonym">Piriformospora indica</name>
    <dbReference type="NCBI Taxonomy" id="1109443"/>
    <lineage>
        <taxon>Eukaryota</taxon>
        <taxon>Fungi</taxon>
        <taxon>Dikarya</taxon>
        <taxon>Basidiomycota</taxon>
        <taxon>Agaricomycotina</taxon>
        <taxon>Agaricomycetes</taxon>
        <taxon>Sebacinales</taxon>
        <taxon>Serendipitaceae</taxon>
        <taxon>Serendipita</taxon>
    </lineage>
</organism>
<feature type="transmembrane region" description="Helical" evidence="2">
    <location>
        <begin position="386"/>
        <end position="411"/>
    </location>
</feature>